<dbReference type="EMBL" id="BBWV01000002">
    <property type="protein sequence ID" value="GAO43637.1"/>
    <property type="molecule type" value="Genomic_DNA"/>
</dbReference>
<feature type="domain" description="Peptidase S49" evidence="8">
    <location>
        <begin position="367"/>
        <end position="518"/>
    </location>
</feature>
<feature type="domain" description="Peptidase S49" evidence="8">
    <location>
        <begin position="121"/>
        <end position="271"/>
    </location>
</feature>
<keyword evidence="6" id="KW-0472">Membrane</keyword>
<gene>
    <name evidence="9" type="primary">sppA</name>
    <name evidence="9" type="ORF">FPE01S_02_07430</name>
</gene>
<comment type="similarity">
    <text evidence="2">Belongs to the peptidase S49 family.</text>
</comment>
<dbReference type="NCBIfam" id="TIGR00705">
    <property type="entry name" value="SppA_67K"/>
    <property type="match status" value="1"/>
</dbReference>
<dbReference type="InterPro" id="IPR004634">
    <property type="entry name" value="Pept_S49_pIV"/>
</dbReference>
<evidence type="ECO:0000256" key="6">
    <source>
        <dbReference type="ARBA" id="ARBA00023136"/>
    </source>
</evidence>
<dbReference type="CDD" id="cd07018">
    <property type="entry name" value="S49_SppA_67K_type"/>
    <property type="match status" value="1"/>
</dbReference>
<evidence type="ECO:0000313" key="9">
    <source>
        <dbReference type="EMBL" id="GAO43637.1"/>
    </source>
</evidence>
<evidence type="ECO:0000256" key="1">
    <source>
        <dbReference type="ARBA" id="ARBA00004370"/>
    </source>
</evidence>
<evidence type="ECO:0000256" key="5">
    <source>
        <dbReference type="ARBA" id="ARBA00022825"/>
    </source>
</evidence>
<dbReference type="InterPro" id="IPR029045">
    <property type="entry name" value="ClpP/crotonase-like_dom_sf"/>
</dbReference>
<protein>
    <submittedName>
        <fullName evidence="9">Protease IV</fullName>
    </submittedName>
</protein>
<comment type="caution">
    <text evidence="9">The sequence shown here is derived from an EMBL/GenBank/DDBJ whole genome shotgun (WGS) entry which is preliminary data.</text>
</comment>
<keyword evidence="10" id="KW-1185">Reference proteome</keyword>
<dbReference type="NCBIfam" id="TIGR00706">
    <property type="entry name" value="SppA_dom"/>
    <property type="match status" value="1"/>
</dbReference>
<dbReference type="Proteomes" id="UP000033121">
    <property type="component" value="Unassembled WGS sequence"/>
</dbReference>
<dbReference type="AlphaFoldDB" id="A0A0E9N0U9"/>
<feature type="active site" description="Proton donor/acceptor" evidence="7">
    <location>
        <position position="189"/>
    </location>
</feature>
<dbReference type="RefSeq" id="WP_046369483.1">
    <property type="nucleotide sequence ID" value="NZ_BBWV01000002.1"/>
</dbReference>
<dbReference type="OrthoDB" id="9764363at2"/>
<organism evidence="9 10">
    <name type="scientific">Flavihumibacter petaseus NBRC 106054</name>
    <dbReference type="NCBI Taxonomy" id="1220578"/>
    <lineage>
        <taxon>Bacteria</taxon>
        <taxon>Pseudomonadati</taxon>
        <taxon>Bacteroidota</taxon>
        <taxon>Chitinophagia</taxon>
        <taxon>Chitinophagales</taxon>
        <taxon>Chitinophagaceae</taxon>
        <taxon>Flavihumibacter</taxon>
    </lineage>
</organism>
<dbReference type="PANTHER" id="PTHR33209">
    <property type="entry name" value="PROTEASE 4"/>
    <property type="match status" value="1"/>
</dbReference>
<keyword evidence="4" id="KW-0378">Hydrolase</keyword>
<accession>A0A0E9N0U9</accession>
<name>A0A0E9N0U9_9BACT</name>
<dbReference type="GO" id="GO:0006465">
    <property type="term" value="P:signal peptide processing"/>
    <property type="evidence" value="ECO:0007669"/>
    <property type="project" value="InterPro"/>
</dbReference>
<dbReference type="InterPro" id="IPR047272">
    <property type="entry name" value="S49_SppA_C"/>
</dbReference>
<dbReference type="SUPFAM" id="SSF52096">
    <property type="entry name" value="ClpP/crotonase"/>
    <property type="match status" value="2"/>
</dbReference>
<dbReference type="Gene3D" id="6.20.330.10">
    <property type="match status" value="1"/>
</dbReference>
<dbReference type="GO" id="GO:0016020">
    <property type="term" value="C:membrane"/>
    <property type="evidence" value="ECO:0007669"/>
    <property type="project" value="UniProtKB-SubCell"/>
</dbReference>
<evidence type="ECO:0000259" key="8">
    <source>
        <dbReference type="Pfam" id="PF01343"/>
    </source>
</evidence>
<dbReference type="InterPro" id="IPR047217">
    <property type="entry name" value="S49_SppA_67K_type_N"/>
</dbReference>
<sequence>MGQFFKYFFAALLALVVFTVIGVFLLIGLAGALASKEEVVIDPHSVLYLDLGKNITEQSRDNPLAALQGDEPYSQPGVYDIVQMLQYAGSDDDIDGLYLKCGSNANGFGTNEELRNAIAKFRASGKFVIAFGEVISQQAYHVADVASAVYVHPKGGLDWKGFGLQYVFFKKALDKLEIQPQIFYAGKFKSATEPFREEQMTEANKLQSKVLLDDLYEHFLTGAAAARKVDAAVLRNLADSNALRSAHDAVNAGLCDGLRYEDEVKDEIRKKSSSKSIDAINFVSMAKYGSAVNYNRGSGTNRIALIYAQGDIVDGTGDEGQIGGDRFRRYIRKARLDDNVKAIVIRINSGGGSAMASENMWREVELAKKDKPVIVSYGDVAASGGYYMGCNADSIFAQPNTITGSIGVFAIIPNMQGFFRDKLGVTFDGVETSPHANSPSIAEPLNETERRFFQSDVDSIYHTFLTRVADGRKKTIAEIDSIGQGRVWTGSRAVRIGLVDRIGGISDAVAAAAKMAGVREYRLREYPEQINIFEKLTGAYKKTVGTEALKSELGIPAYGLYEEFRSIRASIGKVQTKMPYYLIFR</sequence>
<dbReference type="Pfam" id="PF01343">
    <property type="entry name" value="Peptidase_S49"/>
    <property type="match status" value="2"/>
</dbReference>
<dbReference type="STRING" id="1220578.FPE01S_02_07430"/>
<dbReference type="InterPro" id="IPR002142">
    <property type="entry name" value="Peptidase_S49"/>
</dbReference>
<dbReference type="GO" id="GO:0008236">
    <property type="term" value="F:serine-type peptidase activity"/>
    <property type="evidence" value="ECO:0007669"/>
    <property type="project" value="UniProtKB-KW"/>
</dbReference>
<comment type="subcellular location">
    <subcellularLocation>
        <location evidence="1">Membrane</location>
    </subcellularLocation>
</comment>
<dbReference type="PANTHER" id="PTHR33209:SF1">
    <property type="entry name" value="PEPTIDASE S49 DOMAIN-CONTAINING PROTEIN"/>
    <property type="match status" value="1"/>
</dbReference>
<keyword evidence="5" id="KW-0720">Serine protease</keyword>
<dbReference type="Gene3D" id="3.90.226.10">
    <property type="entry name" value="2-enoyl-CoA Hydratase, Chain A, domain 1"/>
    <property type="match status" value="2"/>
</dbReference>
<reference evidence="9 10" key="1">
    <citation type="submission" date="2015-04" db="EMBL/GenBank/DDBJ databases">
        <title>Whole genome shotgun sequence of Flavihumibacter petaseus NBRC 106054.</title>
        <authorList>
            <person name="Miyazawa S."/>
            <person name="Hosoyama A."/>
            <person name="Hashimoto M."/>
            <person name="Noguchi M."/>
            <person name="Tsuchikane K."/>
            <person name="Ohji S."/>
            <person name="Yamazoe A."/>
            <person name="Ichikawa N."/>
            <person name="Kimura A."/>
            <person name="Fujita N."/>
        </authorList>
    </citation>
    <scope>NUCLEOTIDE SEQUENCE [LARGE SCALE GENOMIC DNA]</scope>
    <source>
        <strain evidence="9 10">NBRC 106054</strain>
    </source>
</reference>
<dbReference type="PIRSF" id="PIRSF001217">
    <property type="entry name" value="Protease_4_SppA"/>
    <property type="match status" value="1"/>
</dbReference>
<evidence type="ECO:0000313" key="10">
    <source>
        <dbReference type="Proteomes" id="UP000033121"/>
    </source>
</evidence>
<evidence type="ECO:0000256" key="2">
    <source>
        <dbReference type="ARBA" id="ARBA00008683"/>
    </source>
</evidence>
<proteinExistence type="inferred from homology"/>
<evidence type="ECO:0000256" key="4">
    <source>
        <dbReference type="ARBA" id="ARBA00022801"/>
    </source>
</evidence>
<evidence type="ECO:0000256" key="7">
    <source>
        <dbReference type="PIRSR" id="PIRSR001217-1"/>
    </source>
</evidence>
<feature type="active site" description="Nucleophile" evidence="7">
    <location>
        <position position="383"/>
    </location>
</feature>
<evidence type="ECO:0000256" key="3">
    <source>
        <dbReference type="ARBA" id="ARBA00022670"/>
    </source>
</evidence>
<dbReference type="InterPro" id="IPR004635">
    <property type="entry name" value="Pept_S49_SppA"/>
</dbReference>
<dbReference type="CDD" id="cd07023">
    <property type="entry name" value="S49_Sppa_N_C"/>
    <property type="match status" value="1"/>
</dbReference>
<keyword evidence="3 9" id="KW-0645">Protease</keyword>